<name>B8EJM8_METSB</name>
<feature type="transmembrane region" description="Helical" evidence="1">
    <location>
        <begin position="6"/>
        <end position="26"/>
    </location>
</feature>
<accession>B8EJM8</accession>
<organism evidence="2 3">
    <name type="scientific">Methylocella silvestris (strain DSM 15510 / CIP 108128 / LMG 27833 / NCIMB 13906 / BL2)</name>
    <dbReference type="NCBI Taxonomy" id="395965"/>
    <lineage>
        <taxon>Bacteria</taxon>
        <taxon>Pseudomonadati</taxon>
        <taxon>Pseudomonadota</taxon>
        <taxon>Alphaproteobacteria</taxon>
        <taxon>Hyphomicrobiales</taxon>
        <taxon>Beijerinckiaceae</taxon>
        <taxon>Methylocella</taxon>
    </lineage>
</organism>
<evidence type="ECO:0008006" key="4">
    <source>
        <dbReference type="Google" id="ProtNLM"/>
    </source>
</evidence>
<dbReference type="AlphaFoldDB" id="B8EJM8"/>
<feature type="transmembrane region" description="Helical" evidence="1">
    <location>
        <begin position="381"/>
        <end position="399"/>
    </location>
</feature>
<keyword evidence="1" id="KW-1133">Transmembrane helix</keyword>
<keyword evidence="1" id="KW-0812">Transmembrane</keyword>
<dbReference type="HOGENOM" id="CLU_655435_0_0_5"/>
<keyword evidence="1" id="KW-0472">Membrane</keyword>
<evidence type="ECO:0000313" key="2">
    <source>
        <dbReference type="EMBL" id="ACK49432.1"/>
    </source>
</evidence>
<evidence type="ECO:0000256" key="1">
    <source>
        <dbReference type="SAM" id="Phobius"/>
    </source>
</evidence>
<feature type="transmembrane region" description="Helical" evidence="1">
    <location>
        <begin position="177"/>
        <end position="198"/>
    </location>
</feature>
<reference evidence="2 3" key="1">
    <citation type="journal article" date="2010" name="J. Bacteriol.">
        <title>Complete genome sequence of the aerobic facultative methanotroph Methylocella silvestris BL2.</title>
        <authorList>
            <person name="Chen Y."/>
            <person name="Crombie A."/>
            <person name="Rahman M.T."/>
            <person name="Dedysh S.N."/>
            <person name="Liesack W."/>
            <person name="Stott M.B."/>
            <person name="Alam M."/>
            <person name="Theisen A.R."/>
            <person name="Murrell J.C."/>
            <person name="Dunfield P.F."/>
        </authorList>
    </citation>
    <scope>NUCLEOTIDE SEQUENCE [LARGE SCALE GENOMIC DNA]</scope>
    <source>
        <strain evidence="3">DSM 15510 / CIP 108128 / LMG 27833 / NCIMB 13906 / BL2</strain>
    </source>
</reference>
<feature type="transmembrane region" description="Helical" evidence="1">
    <location>
        <begin position="243"/>
        <end position="260"/>
    </location>
</feature>
<feature type="transmembrane region" description="Helical" evidence="1">
    <location>
        <begin position="148"/>
        <end position="165"/>
    </location>
</feature>
<dbReference type="OrthoDB" id="7283686at2"/>
<dbReference type="EMBL" id="CP001280">
    <property type="protein sequence ID" value="ACK49432.1"/>
    <property type="molecule type" value="Genomic_DNA"/>
</dbReference>
<proteinExistence type="predicted"/>
<feature type="transmembrane region" description="Helical" evidence="1">
    <location>
        <begin position="351"/>
        <end position="369"/>
    </location>
</feature>
<feature type="transmembrane region" description="Helical" evidence="1">
    <location>
        <begin position="306"/>
        <end position="330"/>
    </location>
</feature>
<feature type="transmembrane region" description="Helical" evidence="1">
    <location>
        <begin position="267"/>
        <end position="286"/>
    </location>
</feature>
<dbReference type="RefSeq" id="WP_012589502.1">
    <property type="nucleotide sequence ID" value="NC_011666.1"/>
</dbReference>
<keyword evidence="3" id="KW-1185">Reference proteome</keyword>
<sequence length="417" mass="45251">MNSWRGRWPIILAIGVGVAVFAAAYVTTGSTYRAWRFLGVPSMSPSFADLRAITQGIDCFRSGRDPYIDASCDAFGRLYNYPSLWLHFGAFGISGANTNLIGAVFILLILASLLSIFKTSTLEGGAIAFTAATAPPVMLGLERGNSDMLIFSLIVLGIRLIYFISDSLRKEPSIGAISTLIFTLTLLKLYPIAGILSVARWKHGYSAVILTVLVSAAVLIFGYGTTQLSAIAMNTPQSRTLSYGAMPLFIAMGEAGVFSISIERMRLAASLTALAIGGLSILGSLYKPEFLYKYTAPLNQRSARSTIALASLAIFCFTFVMGSSWIYRLIFLLGTLPATIEAYDRTRRKTLLIFPIVFVGYCWLSRLSPYMPASLVIVQELLDWVLFAFGCAWLANTVFPQLYGGPAVSAERAAELG</sequence>
<protein>
    <recommendedName>
        <fullName evidence="4">DUF2029 domain-containing protein</fullName>
    </recommendedName>
</protein>
<dbReference type="KEGG" id="msl:Msil_0458"/>
<gene>
    <name evidence="2" type="ordered locus">Msil_0458</name>
</gene>
<feature type="transmembrane region" description="Helical" evidence="1">
    <location>
        <begin position="205"/>
        <end position="223"/>
    </location>
</feature>
<dbReference type="eggNOG" id="ENOG50336U0">
    <property type="taxonomic scope" value="Bacteria"/>
</dbReference>
<dbReference type="Proteomes" id="UP000002257">
    <property type="component" value="Chromosome"/>
</dbReference>
<evidence type="ECO:0000313" key="3">
    <source>
        <dbReference type="Proteomes" id="UP000002257"/>
    </source>
</evidence>